<keyword evidence="3" id="KW-1185">Reference proteome</keyword>
<sequence length="328" mass="38197">MNKRRKFFIATALAFATALVCAQSGHSDKKKWTWSAEASLGFIYGRMGEYAYYDKGSSDKLSYLEWDMKPLWFYGVDLEAASEKFSFLVNLKGFVPASCGYMQDSDWLQDYHWGTGNRSVKTNYSEHDNFLTSGFSSFGEISYKFRPSEKIFVFPLFALEYQNMHFSGRDGTAWYGKDNFYPYNAGGGYSTIQDFFGKVIDYERRDVYVWLGCRADWVFSGKWNFSVSGYVAPYVYMWSRDSHFMKSVYYIDMGYDRFCAEKLKIAANYSLKKKILLKLEAGFLMTKEIHTSKAYQSNERDKGYYKVDAEDGFSSEYFEYSVAVKFLF</sequence>
<protein>
    <submittedName>
        <fullName evidence="2">Omptin family outer membrane protease</fullName>
    </submittedName>
</protein>
<dbReference type="SUPFAM" id="SSF69917">
    <property type="entry name" value="OMPT-like"/>
    <property type="match status" value="1"/>
</dbReference>
<reference evidence="2 3" key="1">
    <citation type="journal article" date="2021" name="Microbiol. Resour. Announc.">
        <title>Complete Genome Sequences of Three Human Oral Treponema parvum Isolates.</title>
        <authorList>
            <person name="Zeng H."/>
            <person name="Watt R.M."/>
        </authorList>
    </citation>
    <scope>NUCLEOTIDE SEQUENCE [LARGE SCALE GENOMIC DNA]</scope>
    <source>
        <strain evidence="2 3">ATCC 700770</strain>
    </source>
</reference>
<dbReference type="InterPro" id="IPR020080">
    <property type="entry name" value="OM_adhesin/peptidase_omptin"/>
</dbReference>
<dbReference type="GO" id="GO:0009279">
    <property type="term" value="C:cell outer membrane"/>
    <property type="evidence" value="ECO:0007669"/>
    <property type="project" value="InterPro"/>
</dbReference>
<dbReference type="Gene3D" id="2.40.128.90">
    <property type="entry name" value="OMPT-like"/>
    <property type="match status" value="1"/>
</dbReference>
<organism evidence="2 3">
    <name type="scientific">Treponema parvum</name>
    <dbReference type="NCBI Taxonomy" id="138851"/>
    <lineage>
        <taxon>Bacteria</taxon>
        <taxon>Pseudomonadati</taxon>
        <taxon>Spirochaetota</taxon>
        <taxon>Spirochaetia</taxon>
        <taxon>Spirochaetales</taxon>
        <taxon>Treponemataceae</taxon>
        <taxon>Treponema</taxon>
    </lineage>
</organism>
<keyword evidence="2" id="KW-0645">Protease</keyword>
<feature type="signal peptide" evidence="1">
    <location>
        <begin position="1"/>
        <end position="22"/>
    </location>
</feature>
<evidence type="ECO:0000313" key="3">
    <source>
        <dbReference type="Proteomes" id="UP000671908"/>
    </source>
</evidence>
<dbReference type="Proteomes" id="UP000671908">
    <property type="component" value="Chromosome"/>
</dbReference>
<dbReference type="RefSeq" id="WP_210119744.1">
    <property type="nucleotide sequence ID" value="NZ_CP054142.1"/>
</dbReference>
<dbReference type="AlphaFoldDB" id="A0A975F1Z6"/>
<keyword evidence="1" id="KW-0732">Signal</keyword>
<accession>A0A975F1Z6</accession>
<proteinExistence type="predicted"/>
<dbReference type="GO" id="GO:0004190">
    <property type="term" value="F:aspartic-type endopeptidase activity"/>
    <property type="evidence" value="ECO:0007669"/>
    <property type="project" value="InterPro"/>
</dbReference>
<evidence type="ECO:0000313" key="2">
    <source>
        <dbReference type="EMBL" id="QTQ13009.1"/>
    </source>
</evidence>
<dbReference type="GO" id="GO:0006508">
    <property type="term" value="P:proteolysis"/>
    <property type="evidence" value="ECO:0007669"/>
    <property type="project" value="UniProtKB-KW"/>
</dbReference>
<dbReference type="EMBL" id="CP054142">
    <property type="protein sequence ID" value="QTQ13009.1"/>
    <property type="molecule type" value="Genomic_DNA"/>
</dbReference>
<evidence type="ECO:0000256" key="1">
    <source>
        <dbReference type="SAM" id="SignalP"/>
    </source>
</evidence>
<name>A0A975F1Z6_9SPIR</name>
<dbReference type="InterPro" id="IPR053724">
    <property type="entry name" value="OMP_A26_sf"/>
</dbReference>
<dbReference type="InterPro" id="IPR000036">
    <property type="entry name" value="Peptidase_A26_omptin"/>
</dbReference>
<keyword evidence="2" id="KW-0378">Hydrolase</keyword>
<feature type="chain" id="PRO_5037248255" evidence="1">
    <location>
        <begin position="23"/>
        <end position="328"/>
    </location>
</feature>
<dbReference type="KEGG" id="tpav:HRQ91_00255"/>
<gene>
    <name evidence="2" type="ORF">HRQ91_00255</name>
</gene>
<dbReference type="Pfam" id="PF01278">
    <property type="entry name" value="Omptin"/>
    <property type="match status" value="1"/>
</dbReference>